<evidence type="ECO:0000313" key="4">
    <source>
        <dbReference type="Proteomes" id="UP000005707"/>
    </source>
</evidence>
<organism evidence="3 4">
    <name type="scientific">Haloplasma contractile SSD-17B</name>
    <dbReference type="NCBI Taxonomy" id="1033810"/>
    <lineage>
        <taxon>Bacteria</taxon>
        <taxon>Bacillati</taxon>
        <taxon>Mycoplasmatota</taxon>
        <taxon>Mollicutes</taxon>
        <taxon>Haloplasmatales</taxon>
        <taxon>Haloplasmataceae</taxon>
        <taxon>Haloplasma</taxon>
    </lineage>
</organism>
<feature type="transmembrane region" description="Helical" evidence="2">
    <location>
        <begin position="322"/>
        <end position="339"/>
    </location>
</feature>
<feature type="transmembrane region" description="Helical" evidence="2">
    <location>
        <begin position="193"/>
        <end position="214"/>
    </location>
</feature>
<feature type="coiled-coil region" evidence="1">
    <location>
        <begin position="66"/>
        <end position="101"/>
    </location>
</feature>
<dbReference type="EMBL" id="AFNU02000006">
    <property type="protein sequence ID" value="ERJ12002.1"/>
    <property type="molecule type" value="Genomic_DNA"/>
</dbReference>
<dbReference type="AlphaFoldDB" id="U2DUB5"/>
<protein>
    <submittedName>
        <fullName evidence="3">ABC-2 domain containing protein</fullName>
    </submittedName>
</protein>
<feature type="transmembrane region" description="Helical" evidence="2">
    <location>
        <begin position="12"/>
        <end position="32"/>
    </location>
</feature>
<keyword evidence="2" id="KW-0472">Membrane</keyword>
<gene>
    <name evidence="3" type="ORF">HLPCO_001916</name>
</gene>
<feature type="transmembrane region" description="Helical" evidence="2">
    <location>
        <begin position="391"/>
        <end position="411"/>
    </location>
</feature>
<dbReference type="Proteomes" id="UP000005707">
    <property type="component" value="Unassembled WGS sequence"/>
</dbReference>
<proteinExistence type="predicted"/>
<evidence type="ECO:0000256" key="2">
    <source>
        <dbReference type="SAM" id="Phobius"/>
    </source>
</evidence>
<keyword evidence="2" id="KW-1133">Transmembrane helix</keyword>
<reference evidence="3 4" key="2">
    <citation type="journal article" date="2013" name="PLoS ONE">
        <title>INDIGO - INtegrated Data Warehouse of MIcrobial GenOmes with Examples from the Red Sea Extremophiles.</title>
        <authorList>
            <person name="Alam I."/>
            <person name="Antunes A."/>
            <person name="Kamau A.A."/>
            <person name="Ba Alawi W."/>
            <person name="Kalkatawi M."/>
            <person name="Stingl U."/>
            <person name="Bajic V.B."/>
        </authorList>
    </citation>
    <scope>NUCLEOTIDE SEQUENCE [LARGE SCALE GENOMIC DNA]</scope>
    <source>
        <strain evidence="3 4">SSD-17B</strain>
    </source>
</reference>
<keyword evidence="4" id="KW-1185">Reference proteome</keyword>
<reference evidence="3 4" key="1">
    <citation type="journal article" date="2011" name="J. Bacteriol.">
        <title>Genome sequence of Haloplasma contractile, an unusual contractile bacterium from a deep-sea anoxic brine lake.</title>
        <authorList>
            <person name="Antunes A."/>
            <person name="Alam I."/>
            <person name="El Dorry H."/>
            <person name="Siam R."/>
            <person name="Robertson A."/>
            <person name="Bajic V.B."/>
            <person name="Stingl U."/>
        </authorList>
    </citation>
    <scope>NUCLEOTIDE SEQUENCE [LARGE SCALE GENOMIC DNA]</scope>
    <source>
        <strain evidence="3 4">SSD-17B</strain>
    </source>
</reference>
<name>U2DUB5_9MOLU</name>
<evidence type="ECO:0000256" key="1">
    <source>
        <dbReference type="SAM" id="Coils"/>
    </source>
</evidence>
<feature type="transmembrane region" description="Helical" evidence="2">
    <location>
        <begin position="294"/>
        <end position="315"/>
    </location>
</feature>
<feature type="transmembrane region" description="Helical" evidence="2">
    <location>
        <begin position="234"/>
        <end position="255"/>
    </location>
</feature>
<sequence>MVRVVLWELRKIVERKIVWVLILLCVVLAFVFEGTSSYRYEYGKQFDERDLYRYSIELEKKYPGALNQYSDQINEHYNELNNQYEALVRECTGNIKDCKNEPYIKFMTSKKIYDLLIYKDLKNAIEEVDKRNQANYTRNNNTNETLAEYMNEQSPLKSKFIALKIERLEDLEKEKPVVFINHEFVVKQYIDGVVFYSFLLLIILVVALIPVFAYDYDYRTNYLIGSSKTGRQLVFSKIIASLFFGVVIYTLFFIIHSIRFMLNNKVQSIFMNPLYDLNNNDFIPWRDITLVEFIIYYWGYIFVLIIISILIILLISRLTKRVMFGVIFTVFYFIYPFLIDNLLRFNLKFKYRYIVNYLNISKVFAHSDRLLIIGDPYQICGYEYQFWGRDVIILNASLLILLLGYTSYRFIKKIDFN</sequence>
<keyword evidence="2" id="KW-0812">Transmembrane</keyword>
<comment type="caution">
    <text evidence="3">The sequence shown here is derived from an EMBL/GenBank/DDBJ whole genome shotgun (WGS) entry which is preliminary data.</text>
</comment>
<evidence type="ECO:0000313" key="3">
    <source>
        <dbReference type="EMBL" id="ERJ12002.1"/>
    </source>
</evidence>
<keyword evidence="1" id="KW-0175">Coiled coil</keyword>
<dbReference type="InParanoid" id="U2DUB5"/>
<dbReference type="RefSeq" id="WP_008827391.1">
    <property type="nucleotide sequence ID" value="NZ_AFNU02000006.1"/>
</dbReference>
<accession>U2DUB5</accession>